<proteinExistence type="predicted"/>
<evidence type="ECO:0000313" key="2">
    <source>
        <dbReference type="EMBL" id="QJP11063.1"/>
    </source>
</evidence>
<evidence type="ECO:0000313" key="3">
    <source>
        <dbReference type="Proteomes" id="UP000502549"/>
    </source>
</evidence>
<keyword evidence="1" id="KW-1133">Transmembrane helix</keyword>
<organism evidence="2 3">
    <name type="scientific">Pseudomonas multiresinivorans</name>
    <dbReference type="NCBI Taxonomy" id="95301"/>
    <lineage>
        <taxon>Bacteria</taxon>
        <taxon>Pseudomonadati</taxon>
        <taxon>Pseudomonadota</taxon>
        <taxon>Gammaproteobacteria</taxon>
        <taxon>Pseudomonadales</taxon>
        <taxon>Pseudomonadaceae</taxon>
        <taxon>Pseudomonas</taxon>
    </lineage>
</organism>
<dbReference type="RefSeq" id="WP_169941156.1">
    <property type="nucleotide sequence ID" value="NZ_CP048833.1"/>
</dbReference>
<dbReference type="EMBL" id="CP048833">
    <property type="protein sequence ID" value="QJP11063.1"/>
    <property type="molecule type" value="Genomic_DNA"/>
</dbReference>
<keyword evidence="1" id="KW-0472">Membrane</keyword>
<sequence length="100" mass="10881">MKALLGLGKLIALLFWLAVLANLIQPFAHPFALLLNAAGALILLIHILEVLALRKRLQGRPHPGMDRLQILLFGVFHFATLPQPAVEQPAPAKVEGDTHA</sequence>
<keyword evidence="1" id="KW-0812">Transmembrane</keyword>
<dbReference type="InterPro" id="IPR009525">
    <property type="entry name" value="DUF1145"/>
</dbReference>
<accession>A0A7Z3BQ66</accession>
<dbReference type="Proteomes" id="UP000502549">
    <property type="component" value="Chromosome"/>
</dbReference>
<keyword evidence="3" id="KW-1185">Reference proteome</keyword>
<name>A0A7Z3BQ66_9PSED</name>
<dbReference type="KEGG" id="pmui:G4G71_25425"/>
<dbReference type="PANTHER" id="PTHR38775:SF1">
    <property type="entry name" value="INNER MEMBRANE PROTEIN"/>
    <property type="match status" value="1"/>
</dbReference>
<gene>
    <name evidence="2" type="ORF">G4G71_25425</name>
</gene>
<dbReference type="Pfam" id="PF06611">
    <property type="entry name" value="DUF1145"/>
    <property type="match status" value="1"/>
</dbReference>
<evidence type="ECO:0000256" key="1">
    <source>
        <dbReference type="SAM" id="Phobius"/>
    </source>
</evidence>
<protein>
    <submittedName>
        <fullName evidence="2">DUF1145 domain-containing protein</fullName>
    </submittedName>
</protein>
<reference evidence="2 3" key="1">
    <citation type="submission" date="2020-02" db="EMBL/GenBank/DDBJ databases">
        <title>Complete genome sequence of Pseudomonas multiresinivorans ORNL1.</title>
        <authorList>
            <person name="Podar M."/>
        </authorList>
    </citation>
    <scope>NUCLEOTIDE SEQUENCE [LARGE SCALE GENOMIC DNA]</scope>
    <source>
        <strain evidence="3">populi</strain>
    </source>
</reference>
<dbReference type="AlphaFoldDB" id="A0A7Z3BQ66"/>
<dbReference type="PANTHER" id="PTHR38775">
    <property type="entry name" value="INNER MEMBRANE PROTEIN-RELATED"/>
    <property type="match status" value="1"/>
</dbReference>
<feature type="transmembrane region" description="Helical" evidence="1">
    <location>
        <begin position="31"/>
        <end position="53"/>
    </location>
</feature>